<evidence type="ECO:0000313" key="5">
    <source>
        <dbReference type="Proteomes" id="UP000190285"/>
    </source>
</evidence>
<proteinExistence type="inferred from homology"/>
<evidence type="ECO:0000256" key="1">
    <source>
        <dbReference type="ARBA" id="ARBA00007137"/>
    </source>
</evidence>
<gene>
    <name evidence="4" type="ORF">SAMN02194393_00702</name>
</gene>
<dbReference type="InterPro" id="IPR038601">
    <property type="entry name" value="MttB-like_sf"/>
</dbReference>
<name>A0A1T5ISF4_9FIRM</name>
<evidence type="ECO:0000313" key="4">
    <source>
        <dbReference type="EMBL" id="SKC42080.1"/>
    </source>
</evidence>
<dbReference type="GO" id="GO:0032259">
    <property type="term" value="P:methylation"/>
    <property type="evidence" value="ECO:0007669"/>
    <property type="project" value="UniProtKB-KW"/>
</dbReference>
<dbReference type="Proteomes" id="UP000190285">
    <property type="component" value="Unassembled WGS sequence"/>
</dbReference>
<dbReference type="EMBL" id="FUZT01000001">
    <property type="protein sequence ID" value="SKC42080.1"/>
    <property type="molecule type" value="Genomic_DNA"/>
</dbReference>
<protein>
    <submittedName>
        <fullName evidence="4">Trimethylamine---corrinoid protein Co-methyltransferase</fullName>
    </submittedName>
</protein>
<dbReference type="GO" id="GO:0015948">
    <property type="term" value="P:methanogenesis"/>
    <property type="evidence" value="ECO:0007669"/>
    <property type="project" value="InterPro"/>
</dbReference>
<dbReference type="OrthoDB" id="5418352at2"/>
<dbReference type="InterPro" id="IPR010426">
    <property type="entry name" value="MTTB_MeTrfase"/>
</dbReference>
<reference evidence="4 5" key="1">
    <citation type="submission" date="2017-02" db="EMBL/GenBank/DDBJ databases">
        <authorList>
            <person name="Peterson S.W."/>
        </authorList>
    </citation>
    <scope>NUCLEOTIDE SEQUENCE [LARGE SCALE GENOMIC DNA]</scope>
    <source>
        <strain evidence="4 5">M1</strain>
    </source>
</reference>
<accession>A0A1T5ISF4</accession>
<dbReference type="AlphaFoldDB" id="A0A1T5ISF4"/>
<evidence type="ECO:0000256" key="2">
    <source>
        <dbReference type="ARBA" id="ARBA00022603"/>
    </source>
</evidence>
<keyword evidence="3 4" id="KW-0808">Transferase</keyword>
<dbReference type="Gene3D" id="3.20.20.480">
    <property type="entry name" value="Trimethylamine methyltransferase-like"/>
    <property type="match status" value="1"/>
</dbReference>
<comment type="similarity">
    <text evidence="1">Belongs to the trimethylamine methyltransferase family.</text>
</comment>
<dbReference type="RefSeq" id="WP_079489359.1">
    <property type="nucleotide sequence ID" value="NZ_FUZT01000001.1"/>
</dbReference>
<sequence length="462" mass="51479">MKIKCDFLDRAEIQSIHEASLEILSKVGVVFKHKDAIKVFKKHGARVEGNKVYIDKKLFQTALSSIPKSFILKGRTSDRDIEIGLNNTVVGTASGPVFIREGNSRRLTTAEDFKNFTKLCESSSVIEVMNGNMTEPQDIIPEKRNKFRMAASLKYSTKPLMGFTVGKSDAQDSIYMLQEFVESREKNLIMGIISVISPLTYDFGMLDAMFEYIKENQPLMFACCSLPGATSPVTIAGTIAVNNAEVLAGIILSQLIKPGFPVIYGNTTPSCDLRYVSPAIGSAETALITLVTASLGKFYGIPSRSGGSLTDSKIPDIQAGMESTLTILSPIMSGISFILQSCGILESFNVLCYEKFVIDEQNIEIIKRYCSGFDINNDLLGKKAIEGIGPGGHFLQEIHTMKYFKKEHYIPRLSSKEGYDIWVNNKSKDMVFNAKQEVNKRLKEFEEIKITKRQEKFISQYM</sequence>
<dbReference type="STRING" id="36842.SAMN02194393_00702"/>
<dbReference type="Pfam" id="PF06253">
    <property type="entry name" value="MTTB"/>
    <property type="match status" value="1"/>
</dbReference>
<organism evidence="4 5">
    <name type="scientific">Maledivibacter halophilus</name>
    <dbReference type="NCBI Taxonomy" id="36842"/>
    <lineage>
        <taxon>Bacteria</taxon>
        <taxon>Bacillati</taxon>
        <taxon>Bacillota</taxon>
        <taxon>Clostridia</taxon>
        <taxon>Peptostreptococcales</taxon>
        <taxon>Caminicellaceae</taxon>
        <taxon>Maledivibacter</taxon>
    </lineage>
</organism>
<dbReference type="GO" id="GO:0008168">
    <property type="term" value="F:methyltransferase activity"/>
    <property type="evidence" value="ECO:0007669"/>
    <property type="project" value="UniProtKB-KW"/>
</dbReference>
<keyword evidence="2 4" id="KW-0489">Methyltransferase</keyword>
<keyword evidence="5" id="KW-1185">Reference proteome</keyword>
<evidence type="ECO:0000256" key="3">
    <source>
        <dbReference type="ARBA" id="ARBA00022679"/>
    </source>
</evidence>